<dbReference type="PATRIC" id="fig|1339315.3.peg.3634"/>
<reference evidence="1 2" key="1">
    <citation type="submission" date="2014-02" db="EMBL/GenBank/DDBJ databases">
        <authorList>
            <person name="Sears C."/>
            <person name="Carroll K."/>
            <person name="Sack B.R."/>
            <person name="Qadri F."/>
            <person name="Myers L.L."/>
            <person name="Chung G.-T."/>
            <person name="Escheverria P."/>
            <person name="Fraser C.M."/>
            <person name="Sadzewicz L."/>
            <person name="Shefchek K.A."/>
            <person name="Tallon L."/>
            <person name="Das S.P."/>
            <person name="Daugherty S."/>
            <person name="Mongodin E.F."/>
        </authorList>
    </citation>
    <scope>NUCLEOTIDE SEQUENCE [LARGE SCALE GENOMIC DNA]</scope>
    <source>
        <strain evidence="2">3988T(B)14</strain>
    </source>
</reference>
<dbReference type="Proteomes" id="UP000020529">
    <property type="component" value="Unassembled WGS sequence"/>
</dbReference>
<proteinExistence type="predicted"/>
<evidence type="ECO:0000313" key="2">
    <source>
        <dbReference type="Proteomes" id="UP000020529"/>
    </source>
</evidence>
<name>A0A015TRK2_BACFG</name>
<comment type="caution">
    <text evidence="1">The sequence shown here is derived from an EMBL/GenBank/DDBJ whole genome shotgun (WGS) entry which is preliminary data.</text>
</comment>
<dbReference type="AlphaFoldDB" id="A0A015TRK2"/>
<protein>
    <submittedName>
        <fullName evidence="1">Uncharacterized protein</fullName>
    </submittedName>
</protein>
<dbReference type="EMBL" id="JGCY01000370">
    <property type="protein sequence ID" value="EXY73251.1"/>
    <property type="molecule type" value="Genomic_DNA"/>
</dbReference>
<sequence length="57" mass="6503">MANHHLNEEKPSTKVSQSLLLGDNFLSPERKKFFTYTTQSETIEKGINTSQSTGFFH</sequence>
<organism evidence="1 2">
    <name type="scientific">Bacteroides fragilis str. 3988T(B)14</name>
    <dbReference type="NCBI Taxonomy" id="1339315"/>
    <lineage>
        <taxon>Bacteria</taxon>
        <taxon>Pseudomonadati</taxon>
        <taxon>Bacteroidota</taxon>
        <taxon>Bacteroidia</taxon>
        <taxon>Bacteroidales</taxon>
        <taxon>Bacteroidaceae</taxon>
        <taxon>Bacteroides</taxon>
    </lineage>
</organism>
<evidence type="ECO:0000313" key="1">
    <source>
        <dbReference type="EMBL" id="EXY73251.1"/>
    </source>
</evidence>
<gene>
    <name evidence="1" type="ORF">M124_2956</name>
</gene>
<accession>A0A015TRK2</accession>